<feature type="transmembrane region" description="Helical" evidence="1">
    <location>
        <begin position="12"/>
        <end position="31"/>
    </location>
</feature>
<dbReference type="Proteomes" id="UP000189777">
    <property type="component" value="Unassembled WGS sequence"/>
</dbReference>
<dbReference type="Pfam" id="PF04892">
    <property type="entry name" value="VanZ"/>
    <property type="match status" value="1"/>
</dbReference>
<dbReference type="PANTHER" id="PTHR36834:SF2">
    <property type="entry name" value="MEMBRANE PROTEIN"/>
    <property type="match status" value="1"/>
</dbReference>
<protein>
    <submittedName>
        <fullName evidence="3">VanZ like family protein</fullName>
    </submittedName>
</protein>
<keyword evidence="1" id="KW-0812">Transmembrane</keyword>
<sequence length="199" mass="20301">MTAPAPAPRPRLGLPLLFTTYLALVTWLVLWKLGTPAIGDPGSRVIKLVPFVAAGGSGASEPVELVLNLVIFLPFGVYLGLLVPAWPWWKVAGTLAGASALLEVAQYVLAVGSSDVTDVVVNTAGGLAGLGVVALARRTFRARTAAVMTRWCAAGTTLALLAAGLFVASPVRLTGPPPGDVVVGCPDDAAAGHESPCRG</sequence>
<evidence type="ECO:0000313" key="4">
    <source>
        <dbReference type="Proteomes" id="UP000189777"/>
    </source>
</evidence>
<evidence type="ECO:0000256" key="1">
    <source>
        <dbReference type="SAM" id="Phobius"/>
    </source>
</evidence>
<dbReference type="RefSeq" id="WP_079576634.1">
    <property type="nucleotide sequence ID" value="NZ_FUZQ01000008.1"/>
</dbReference>
<evidence type="ECO:0000259" key="2">
    <source>
        <dbReference type="Pfam" id="PF04892"/>
    </source>
</evidence>
<dbReference type="InterPro" id="IPR006976">
    <property type="entry name" value="VanZ-like"/>
</dbReference>
<proteinExistence type="predicted"/>
<evidence type="ECO:0000313" key="3">
    <source>
        <dbReference type="EMBL" id="SKC81857.1"/>
    </source>
</evidence>
<dbReference type="PANTHER" id="PTHR36834">
    <property type="entry name" value="MEMBRANE PROTEIN-RELATED"/>
    <property type="match status" value="1"/>
</dbReference>
<accession>A0A1T5M0W0</accession>
<gene>
    <name evidence="3" type="ORF">SAMN04324258_4316</name>
</gene>
<keyword evidence="1" id="KW-1133">Transmembrane helix</keyword>
<keyword evidence="1" id="KW-0472">Membrane</keyword>
<organism evidence="3 4">
    <name type="scientific">Krasilnikoviella flava</name>
    <dbReference type="NCBI Taxonomy" id="526729"/>
    <lineage>
        <taxon>Bacteria</taxon>
        <taxon>Bacillati</taxon>
        <taxon>Actinomycetota</taxon>
        <taxon>Actinomycetes</taxon>
        <taxon>Micrococcales</taxon>
        <taxon>Promicromonosporaceae</taxon>
        <taxon>Krasilnikoviella</taxon>
    </lineage>
</organism>
<dbReference type="AlphaFoldDB" id="A0A1T5M0W0"/>
<name>A0A1T5M0W0_9MICO</name>
<feature type="transmembrane region" description="Helical" evidence="1">
    <location>
        <begin position="148"/>
        <end position="168"/>
    </location>
</feature>
<dbReference type="STRING" id="526729.SAMN04324258_4316"/>
<reference evidence="3 4" key="1">
    <citation type="submission" date="2017-02" db="EMBL/GenBank/DDBJ databases">
        <authorList>
            <person name="Peterson S.W."/>
        </authorList>
    </citation>
    <scope>NUCLEOTIDE SEQUENCE [LARGE SCALE GENOMIC DNA]</scope>
    <source>
        <strain evidence="3 4">DSM 21481</strain>
    </source>
</reference>
<dbReference type="OrthoDB" id="4942035at2"/>
<dbReference type="EMBL" id="FUZQ01000008">
    <property type="protein sequence ID" value="SKC81857.1"/>
    <property type="molecule type" value="Genomic_DNA"/>
</dbReference>
<feature type="domain" description="VanZ-like" evidence="2">
    <location>
        <begin position="18"/>
        <end position="135"/>
    </location>
</feature>
<dbReference type="InterPro" id="IPR053150">
    <property type="entry name" value="Teicoplanin_resist-assoc"/>
</dbReference>
<keyword evidence="4" id="KW-1185">Reference proteome</keyword>
<feature type="transmembrane region" description="Helical" evidence="1">
    <location>
        <begin position="65"/>
        <end position="83"/>
    </location>
</feature>